<protein>
    <submittedName>
        <fullName evidence="1">Uncharacterized protein</fullName>
    </submittedName>
</protein>
<name>A7EZ45_SCLS1</name>
<dbReference type="EMBL" id="CH476636">
    <property type="protein sequence ID" value="EDN94737.1"/>
    <property type="molecule type" value="Genomic_DNA"/>
</dbReference>
<reference evidence="2" key="1">
    <citation type="journal article" date="2011" name="PLoS Genet.">
        <title>Genomic analysis of the necrotrophic fungal pathogens Sclerotinia sclerotiorum and Botrytis cinerea.</title>
        <authorList>
            <person name="Amselem J."/>
            <person name="Cuomo C.A."/>
            <person name="van Kan J.A."/>
            <person name="Viaud M."/>
            <person name="Benito E.P."/>
            <person name="Couloux A."/>
            <person name="Coutinho P.M."/>
            <person name="de Vries R.P."/>
            <person name="Dyer P.S."/>
            <person name="Fillinger S."/>
            <person name="Fournier E."/>
            <person name="Gout L."/>
            <person name="Hahn M."/>
            <person name="Kohn L."/>
            <person name="Lapalu N."/>
            <person name="Plummer K.M."/>
            <person name="Pradier J.M."/>
            <person name="Quevillon E."/>
            <person name="Sharon A."/>
            <person name="Simon A."/>
            <person name="ten Have A."/>
            <person name="Tudzynski B."/>
            <person name="Tudzynski P."/>
            <person name="Wincker P."/>
            <person name="Andrew M."/>
            <person name="Anthouard V."/>
            <person name="Beever R.E."/>
            <person name="Beffa R."/>
            <person name="Benoit I."/>
            <person name="Bouzid O."/>
            <person name="Brault B."/>
            <person name="Chen Z."/>
            <person name="Choquer M."/>
            <person name="Collemare J."/>
            <person name="Cotton P."/>
            <person name="Danchin E.G."/>
            <person name="Da Silva C."/>
            <person name="Gautier A."/>
            <person name="Giraud C."/>
            <person name="Giraud T."/>
            <person name="Gonzalez C."/>
            <person name="Grossetete S."/>
            <person name="Guldener U."/>
            <person name="Henrissat B."/>
            <person name="Howlett B.J."/>
            <person name="Kodira C."/>
            <person name="Kretschmer M."/>
            <person name="Lappartient A."/>
            <person name="Leroch M."/>
            <person name="Levis C."/>
            <person name="Mauceli E."/>
            <person name="Neuveglise C."/>
            <person name="Oeser B."/>
            <person name="Pearson M."/>
            <person name="Poulain J."/>
            <person name="Poussereau N."/>
            <person name="Quesneville H."/>
            <person name="Rascle C."/>
            <person name="Schumacher J."/>
            <person name="Segurens B."/>
            <person name="Sexton A."/>
            <person name="Silva E."/>
            <person name="Sirven C."/>
            <person name="Soanes D.M."/>
            <person name="Talbot N.J."/>
            <person name="Templeton M."/>
            <person name="Yandava C."/>
            <person name="Yarden O."/>
            <person name="Zeng Q."/>
            <person name="Rollins J.A."/>
            <person name="Lebrun M.H."/>
            <person name="Dickman M."/>
        </authorList>
    </citation>
    <scope>NUCLEOTIDE SEQUENCE [LARGE SCALE GENOMIC DNA]</scope>
    <source>
        <strain evidence="2">ATCC 18683 / 1980 / Ss-1</strain>
    </source>
</reference>
<evidence type="ECO:0000313" key="1">
    <source>
        <dbReference type="EMBL" id="EDN94737.1"/>
    </source>
</evidence>
<gene>
    <name evidence="1" type="ORF">SS1G_10611</name>
</gene>
<organism evidence="1 2">
    <name type="scientific">Sclerotinia sclerotiorum (strain ATCC 18683 / 1980 / Ss-1)</name>
    <name type="common">White mold</name>
    <name type="synonym">Whetzelinia sclerotiorum</name>
    <dbReference type="NCBI Taxonomy" id="665079"/>
    <lineage>
        <taxon>Eukaryota</taxon>
        <taxon>Fungi</taxon>
        <taxon>Dikarya</taxon>
        <taxon>Ascomycota</taxon>
        <taxon>Pezizomycotina</taxon>
        <taxon>Leotiomycetes</taxon>
        <taxon>Helotiales</taxon>
        <taxon>Sclerotiniaceae</taxon>
        <taxon>Sclerotinia</taxon>
    </lineage>
</organism>
<dbReference type="RefSeq" id="XP_001588165.1">
    <property type="nucleotide sequence ID" value="XM_001588115.1"/>
</dbReference>
<evidence type="ECO:0000313" key="2">
    <source>
        <dbReference type="Proteomes" id="UP000001312"/>
    </source>
</evidence>
<dbReference type="InParanoid" id="A7EZ45"/>
<dbReference type="Proteomes" id="UP000001312">
    <property type="component" value="Unassembled WGS sequence"/>
</dbReference>
<accession>A7EZ45</accession>
<dbReference type="GeneID" id="5484239"/>
<dbReference type="KEGG" id="ssl:SS1G_10611"/>
<proteinExistence type="predicted"/>
<keyword evidence="2" id="KW-1185">Reference proteome</keyword>
<sequence>MSLYVLMSWSLDVIDFADCRALRRWPRNRQCNSVLPLPASLLFWPQSDIMKVNQRITDAETLDIRRKKLFFLTRLKLLKFWYHIT</sequence>
<dbReference type="AlphaFoldDB" id="A7EZ45"/>